<protein>
    <submittedName>
        <fullName evidence="2">Microtubule associated-protein orbit</fullName>
    </submittedName>
</protein>
<sequence length="71" mass="8099">ARARAAPHPRAGHQPHHAQEQGDTRHSVRSTGLNVGQMEHPKYRETTKSYSGRNLSGVHRRRQLGKELRQK</sequence>
<dbReference type="EMBL" id="GAIX01011715">
    <property type="protein sequence ID" value="JAA80845.1"/>
    <property type="molecule type" value="Transcribed_RNA"/>
</dbReference>
<reference evidence="2" key="2">
    <citation type="submission" date="2013-05" db="EMBL/GenBank/DDBJ databases">
        <authorList>
            <person name="Carter J.-M."/>
            <person name="Baker S.C."/>
            <person name="Pink R."/>
            <person name="Carter D.R.F."/>
            <person name="Collins A."/>
            <person name="Tomlin J."/>
            <person name="Gibbs M."/>
            <person name="Breuker C.J."/>
        </authorList>
    </citation>
    <scope>NUCLEOTIDE SEQUENCE</scope>
    <source>
        <tissue evidence="2">Ovary</tissue>
    </source>
</reference>
<name>S4P370_9NEOP</name>
<feature type="non-terminal residue" evidence="2">
    <location>
        <position position="1"/>
    </location>
</feature>
<feature type="non-terminal residue" evidence="2">
    <location>
        <position position="71"/>
    </location>
</feature>
<evidence type="ECO:0000256" key="1">
    <source>
        <dbReference type="SAM" id="MobiDB-lite"/>
    </source>
</evidence>
<proteinExistence type="predicted"/>
<evidence type="ECO:0000313" key="2">
    <source>
        <dbReference type="EMBL" id="JAA80845.1"/>
    </source>
</evidence>
<reference evidence="2" key="1">
    <citation type="journal article" date="2013" name="BMC Genomics">
        <title>Unscrambling butterfly oogenesis.</title>
        <authorList>
            <person name="Carter J.M."/>
            <person name="Baker S.C."/>
            <person name="Pink R."/>
            <person name="Carter D.R."/>
            <person name="Collins A."/>
            <person name="Tomlin J."/>
            <person name="Gibbs M."/>
            <person name="Breuker C.J."/>
        </authorList>
    </citation>
    <scope>NUCLEOTIDE SEQUENCE</scope>
    <source>
        <tissue evidence="2">Ovary</tissue>
    </source>
</reference>
<feature type="compositionally biased region" description="Basic and acidic residues" evidence="1">
    <location>
        <begin position="17"/>
        <end position="26"/>
    </location>
</feature>
<organism evidence="2">
    <name type="scientific">Pararge aegeria</name>
    <name type="common">speckled wood butterfly</name>
    <dbReference type="NCBI Taxonomy" id="116150"/>
    <lineage>
        <taxon>Eukaryota</taxon>
        <taxon>Metazoa</taxon>
        <taxon>Ecdysozoa</taxon>
        <taxon>Arthropoda</taxon>
        <taxon>Hexapoda</taxon>
        <taxon>Insecta</taxon>
        <taxon>Pterygota</taxon>
        <taxon>Neoptera</taxon>
        <taxon>Endopterygota</taxon>
        <taxon>Lepidoptera</taxon>
        <taxon>Glossata</taxon>
        <taxon>Ditrysia</taxon>
        <taxon>Papilionoidea</taxon>
        <taxon>Nymphalidae</taxon>
        <taxon>Satyrinae</taxon>
        <taxon>Satyrini</taxon>
        <taxon>Parargina</taxon>
        <taxon>Pararge</taxon>
    </lineage>
</organism>
<dbReference type="AlphaFoldDB" id="S4P370"/>
<feature type="compositionally biased region" description="Basic residues" evidence="1">
    <location>
        <begin position="1"/>
        <end position="16"/>
    </location>
</feature>
<accession>S4P370</accession>
<feature type="region of interest" description="Disordered" evidence="1">
    <location>
        <begin position="1"/>
        <end position="71"/>
    </location>
</feature>